<dbReference type="AlphaFoldDB" id="A0A6I6HMJ2"/>
<accession>A0A6I6HMJ2</accession>
<dbReference type="Pfam" id="PF01553">
    <property type="entry name" value="Acyltransferase"/>
    <property type="match status" value="1"/>
</dbReference>
<gene>
    <name evidence="7" type="ORF">GOQ09_22665</name>
</gene>
<evidence type="ECO:0000256" key="1">
    <source>
        <dbReference type="ARBA" id="ARBA00005189"/>
    </source>
</evidence>
<keyword evidence="4" id="KW-0443">Lipid metabolism</keyword>
<dbReference type="GO" id="GO:0003841">
    <property type="term" value="F:1-acylglycerol-3-phosphate O-acyltransferase activity"/>
    <property type="evidence" value="ECO:0007669"/>
    <property type="project" value="TreeGrafter"/>
</dbReference>
<dbReference type="EMBL" id="CP046622">
    <property type="protein sequence ID" value="QGW84206.1"/>
    <property type="molecule type" value="Genomic_DNA"/>
</dbReference>
<dbReference type="SUPFAM" id="SSF69593">
    <property type="entry name" value="Glycerol-3-phosphate (1)-acyltransferase"/>
    <property type="match status" value="1"/>
</dbReference>
<dbReference type="CDD" id="cd07989">
    <property type="entry name" value="LPLAT_AGPAT-like"/>
    <property type="match status" value="1"/>
</dbReference>
<dbReference type="GO" id="GO:0006654">
    <property type="term" value="P:phosphatidic acid biosynthetic process"/>
    <property type="evidence" value="ECO:0007669"/>
    <property type="project" value="TreeGrafter"/>
</dbReference>
<organism evidence="7 8">
    <name type="scientific">Variovorax paradoxus</name>
    <dbReference type="NCBI Taxonomy" id="34073"/>
    <lineage>
        <taxon>Bacteria</taxon>
        <taxon>Pseudomonadati</taxon>
        <taxon>Pseudomonadota</taxon>
        <taxon>Betaproteobacteria</taxon>
        <taxon>Burkholderiales</taxon>
        <taxon>Comamonadaceae</taxon>
        <taxon>Variovorax</taxon>
    </lineage>
</organism>
<evidence type="ECO:0000259" key="6">
    <source>
        <dbReference type="SMART" id="SM00563"/>
    </source>
</evidence>
<sequence length="248" mass="27630">MVRSLKACWRLLHAVGHALGGWWTIRFTFPRLSQEERNLRVQQWSRRLLEIMGVTLKVQGTPPANGPVLLICNHLSWLDITAIHAACHVRFVSKAGVKHWPLIGTMSTGAGSLYIERERRRDALRVVHHMTEALQGGDRIGVFPEGTTGDGRGLLPFHANLLQAAISSGAPVLPAALRFADAATGETSQAPRYIDDDNLLTSLWNTLRAPPLLAIVRFGEPQSSLGRERRAWAQSLHEDVQQLRRETH</sequence>
<name>A0A6I6HMJ2_VARPD</name>
<dbReference type="PANTHER" id="PTHR10434:SF64">
    <property type="entry name" value="1-ACYL-SN-GLYCEROL-3-PHOSPHATE ACYLTRANSFERASE-RELATED"/>
    <property type="match status" value="1"/>
</dbReference>
<evidence type="ECO:0000313" key="8">
    <source>
        <dbReference type="Proteomes" id="UP000425817"/>
    </source>
</evidence>
<dbReference type="OrthoDB" id="9806880at2"/>
<feature type="domain" description="Phospholipid/glycerol acyltransferase" evidence="6">
    <location>
        <begin position="68"/>
        <end position="180"/>
    </location>
</feature>
<evidence type="ECO:0000313" key="7">
    <source>
        <dbReference type="EMBL" id="QGW84206.1"/>
    </source>
</evidence>
<evidence type="ECO:0000256" key="5">
    <source>
        <dbReference type="ARBA" id="ARBA00023315"/>
    </source>
</evidence>
<comment type="pathway">
    <text evidence="1">Lipid metabolism.</text>
</comment>
<keyword evidence="3 7" id="KW-0808">Transferase</keyword>
<dbReference type="InterPro" id="IPR002123">
    <property type="entry name" value="Plipid/glycerol_acylTrfase"/>
</dbReference>
<evidence type="ECO:0000256" key="2">
    <source>
        <dbReference type="ARBA" id="ARBA00022516"/>
    </source>
</evidence>
<dbReference type="RefSeq" id="WP_157615940.1">
    <property type="nucleotide sequence ID" value="NZ_CP046622.1"/>
</dbReference>
<proteinExistence type="predicted"/>
<keyword evidence="2" id="KW-0444">Lipid biosynthesis</keyword>
<reference evidence="7 8" key="1">
    <citation type="submission" date="2019-12" db="EMBL/GenBank/DDBJ databases">
        <title>Hybrid Genome Assemblies of two High G+C Isolates from Undergraduate Microbiology Courses.</title>
        <authorList>
            <person name="Ne Ville C.J."/>
            <person name="Enright D."/>
            <person name="Hernandez I."/>
            <person name="Dodsworth J."/>
            <person name="Orwin P.M."/>
        </authorList>
    </citation>
    <scope>NUCLEOTIDE SEQUENCE [LARGE SCALE GENOMIC DNA]</scope>
    <source>
        <strain evidence="7 8">CSUSB</strain>
    </source>
</reference>
<dbReference type="SMART" id="SM00563">
    <property type="entry name" value="PlsC"/>
    <property type="match status" value="1"/>
</dbReference>
<dbReference type="Proteomes" id="UP000425817">
    <property type="component" value="Chromosome"/>
</dbReference>
<evidence type="ECO:0000256" key="3">
    <source>
        <dbReference type="ARBA" id="ARBA00022679"/>
    </source>
</evidence>
<protein>
    <submittedName>
        <fullName evidence="7">1-acyl-sn-glycerol-3-phosphate acyltransferase</fullName>
    </submittedName>
</protein>
<dbReference type="PANTHER" id="PTHR10434">
    <property type="entry name" value="1-ACYL-SN-GLYCEROL-3-PHOSPHATE ACYLTRANSFERASE"/>
    <property type="match status" value="1"/>
</dbReference>
<keyword evidence="5 7" id="KW-0012">Acyltransferase</keyword>
<evidence type="ECO:0000256" key="4">
    <source>
        <dbReference type="ARBA" id="ARBA00023098"/>
    </source>
</evidence>